<dbReference type="Proteomes" id="UP000887565">
    <property type="component" value="Unplaced"/>
</dbReference>
<name>A0A915HIU8_ROMCU</name>
<dbReference type="WBParaSite" id="nRc.2.0.1.t01251-RA">
    <property type="protein sequence ID" value="nRc.2.0.1.t01251-RA"/>
    <property type="gene ID" value="nRc.2.0.1.g01251"/>
</dbReference>
<accession>A0A915HIU8</accession>
<sequence>MKKWKTKEIVLSLKCIISTLEGPLHEFKHMASLVEFVNKLKADTTVWKEFSEDQEDGKEDRLN</sequence>
<organism evidence="1 2">
    <name type="scientific">Romanomermis culicivorax</name>
    <name type="common">Nematode worm</name>
    <dbReference type="NCBI Taxonomy" id="13658"/>
    <lineage>
        <taxon>Eukaryota</taxon>
        <taxon>Metazoa</taxon>
        <taxon>Ecdysozoa</taxon>
        <taxon>Nematoda</taxon>
        <taxon>Enoplea</taxon>
        <taxon>Dorylaimia</taxon>
        <taxon>Mermithida</taxon>
        <taxon>Mermithoidea</taxon>
        <taxon>Mermithidae</taxon>
        <taxon>Romanomermis</taxon>
    </lineage>
</organism>
<protein>
    <submittedName>
        <fullName evidence="2">Uncharacterized protein</fullName>
    </submittedName>
</protein>
<proteinExistence type="predicted"/>
<dbReference type="AlphaFoldDB" id="A0A915HIU8"/>
<evidence type="ECO:0000313" key="1">
    <source>
        <dbReference type="Proteomes" id="UP000887565"/>
    </source>
</evidence>
<reference evidence="2" key="1">
    <citation type="submission" date="2022-11" db="UniProtKB">
        <authorList>
            <consortium name="WormBaseParasite"/>
        </authorList>
    </citation>
    <scope>IDENTIFICATION</scope>
</reference>
<evidence type="ECO:0000313" key="2">
    <source>
        <dbReference type="WBParaSite" id="nRc.2.0.1.t01251-RA"/>
    </source>
</evidence>
<keyword evidence="1" id="KW-1185">Reference proteome</keyword>